<reference evidence="1 2" key="1">
    <citation type="submission" date="2019-02" db="EMBL/GenBank/DDBJ databases">
        <title>Deep-cultivation of Planctomycetes and their phenomic and genomic characterization uncovers novel biology.</title>
        <authorList>
            <person name="Wiegand S."/>
            <person name="Jogler M."/>
            <person name="Boedeker C."/>
            <person name="Pinto D."/>
            <person name="Vollmers J."/>
            <person name="Rivas-Marin E."/>
            <person name="Kohn T."/>
            <person name="Peeters S.H."/>
            <person name="Heuer A."/>
            <person name="Rast P."/>
            <person name="Oberbeckmann S."/>
            <person name="Bunk B."/>
            <person name="Jeske O."/>
            <person name="Meyerdierks A."/>
            <person name="Storesund J.E."/>
            <person name="Kallscheuer N."/>
            <person name="Luecker S."/>
            <person name="Lage O.M."/>
            <person name="Pohl T."/>
            <person name="Merkel B.J."/>
            <person name="Hornburger P."/>
            <person name="Mueller R.-W."/>
            <person name="Bruemmer F."/>
            <person name="Labrenz M."/>
            <person name="Spormann A.M."/>
            <person name="Op den Camp H."/>
            <person name="Overmann J."/>
            <person name="Amann R."/>
            <person name="Jetten M.S.M."/>
            <person name="Mascher T."/>
            <person name="Medema M.H."/>
            <person name="Devos D.P."/>
            <person name="Kaster A.-K."/>
            <person name="Ovreas L."/>
            <person name="Rohde M."/>
            <person name="Galperin M.Y."/>
            <person name="Jogler C."/>
        </authorList>
    </citation>
    <scope>NUCLEOTIDE SEQUENCE [LARGE SCALE GENOMIC DNA]</scope>
    <source>
        <strain evidence="1 2">ETA_A1</strain>
    </source>
</reference>
<accession>A0A517XS03</accession>
<dbReference type="AlphaFoldDB" id="A0A517XS03"/>
<evidence type="ECO:0008006" key="3">
    <source>
        <dbReference type="Google" id="ProtNLM"/>
    </source>
</evidence>
<dbReference type="Proteomes" id="UP000319576">
    <property type="component" value="Chromosome"/>
</dbReference>
<evidence type="ECO:0000313" key="1">
    <source>
        <dbReference type="EMBL" id="QDU20279.1"/>
    </source>
</evidence>
<dbReference type="KEGG" id="uli:ETAA1_22250"/>
<dbReference type="OrthoDB" id="6987826at2"/>
<evidence type="ECO:0000313" key="2">
    <source>
        <dbReference type="Proteomes" id="UP000319576"/>
    </source>
</evidence>
<sequence length="291" mass="30640">MPRPLFIAAGQDGVRLASADGVTWADRQAGREGETYRAAAAGNGLLVAVGSYGGDNILAATADGRAWRTGKHEAKYVQYLRGLAFGNGSFLGLGGDPGSVGSSKPFVMLSKDGVAWDGPHDIPGRHILRRAAWGAGRFVAVGDRGRRAASPDGRTWTDAAEARALDTLVDVAFGAGVFVGVGLHGLRMTSADGVTWSEPVRGEEGEHLNSVVFAADRFVAIGATATYTSADGRRWERHAAENGPQAAAFGHGVFVGASWRGRLMRSEDGVRWRETHKSDQHLGAVAFGMVN</sequence>
<dbReference type="SUPFAM" id="SSF110296">
    <property type="entry name" value="Oligoxyloglucan reducing end-specific cellobiohydrolase"/>
    <property type="match status" value="2"/>
</dbReference>
<name>A0A517XS03_9BACT</name>
<keyword evidence="2" id="KW-1185">Reference proteome</keyword>
<gene>
    <name evidence="1" type="ORF">ETAA1_22250</name>
</gene>
<organism evidence="1 2">
    <name type="scientific">Urbifossiella limnaea</name>
    <dbReference type="NCBI Taxonomy" id="2528023"/>
    <lineage>
        <taxon>Bacteria</taxon>
        <taxon>Pseudomonadati</taxon>
        <taxon>Planctomycetota</taxon>
        <taxon>Planctomycetia</taxon>
        <taxon>Gemmatales</taxon>
        <taxon>Gemmataceae</taxon>
        <taxon>Urbifossiella</taxon>
    </lineage>
</organism>
<proteinExistence type="predicted"/>
<dbReference type="RefSeq" id="WP_145237542.1">
    <property type="nucleotide sequence ID" value="NZ_CP036273.1"/>
</dbReference>
<protein>
    <recommendedName>
        <fullName evidence="3">Exo-alpha-sialidase</fullName>
    </recommendedName>
</protein>
<dbReference type="EMBL" id="CP036273">
    <property type="protein sequence ID" value="QDU20279.1"/>
    <property type="molecule type" value="Genomic_DNA"/>
</dbReference>